<keyword evidence="3" id="KW-0732">Signal</keyword>
<protein>
    <recommendedName>
        <fullName evidence="6">1,3-beta-glucanosyltransferase</fullName>
        <ecNumber evidence="6">2.4.1.-</ecNumber>
    </recommendedName>
</protein>
<organism evidence="7 8">
    <name type="scientific">Zasmidium cellare</name>
    <name type="common">Wine cellar mold</name>
    <name type="synonym">Racodium cellare</name>
    <dbReference type="NCBI Taxonomy" id="395010"/>
    <lineage>
        <taxon>Eukaryota</taxon>
        <taxon>Fungi</taxon>
        <taxon>Dikarya</taxon>
        <taxon>Ascomycota</taxon>
        <taxon>Pezizomycotina</taxon>
        <taxon>Dothideomycetes</taxon>
        <taxon>Dothideomycetidae</taxon>
        <taxon>Mycosphaerellales</taxon>
        <taxon>Mycosphaerellaceae</taxon>
        <taxon>Zasmidium</taxon>
    </lineage>
</organism>
<keyword evidence="5" id="KW-0325">Glycoprotein</keyword>
<dbReference type="EC" id="2.4.1.-" evidence="6"/>
<sequence length="408" mass="46800">MSELQYYLSPRVAIEPIYTRGNALWRGHDRFLVKGINYFDRQSKDGESKPTVHDPKVDVLTEEYLPKLRRDIGYFQELGLNTVAVSSLDPSKSHGAALQLLARSGFYVLVKISEDIRGPELPRNNGTFDSNFDTQQHYTLDSITTSLQIVDELADHPNILGFVVSGDSLRYMSTTKIAEVSRAHIRDIKAFLRQRGGRQIPVGVTNSEILMLRFPALKYFTAGSPSDRIDFFAPDSWSWAHKSSFQISGWKNMVKVMSEVPVPMFLRQYGSYVGKERIWEEVECLYSRDMTGVYSGGCLYTFRDPGHSQYGIVEDDEEGIVRKKPEFETLKGRFRTVNARLEEEVLEEAVGDYENWQGVFPEHKENRWVATGDVPEFPGDWNEVVAKIQNDRMERMLVEEASRLQIRE</sequence>
<gene>
    <name evidence="7" type="ORF">PRZ48_007553</name>
</gene>
<comment type="subcellular location">
    <subcellularLocation>
        <location evidence="1 6">Cell membrane</location>
        <topology evidence="1 6">Lipid-anchor</topology>
        <topology evidence="1 6">GPI-anchor</topology>
    </subcellularLocation>
</comment>
<name>A0ABR0EJM1_ZASCE</name>
<comment type="caution">
    <text evidence="7">The sequence shown here is derived from an EMBL/GenBank/DDBJ whole genome shotgun (WGS) entry which is preliminary data.</text>
</comment>
<keyword evidence="6" id="KW-0449">Lipoprotein</keyword>
<proteinExistence type="inferred from homology"/>
<reference evidence="7 8" key="1">
    <citation type="journal article" date="2023" name="G3 (Bethesda)">
        <title>A chromosome-level genome assembly of Zasmidium syzygii isolated from banana leaves.</title>
        <authorList>
            <person name="van Westerhoven A.C."/>
            <person name="Mehrabi R."/>
            <person name="Talebi R."/>
            <person name="Steentjes M.B.F."/>
            <person name="Corcolon B."/>
            <person name="Chong P.A."/>
            <person name="Kema G.H.J."/>
            <person name="Seidl M.F."/>
        </authorList>
    </citation>
    <scope>NUCLEOTIDE SEQUENCE [LARGE SCALE GENOMIC DNA]</scope>
    <source>
        <strain evidence="7 8">P124</strain>
    </source>
</reference>
<keyword evidence="6" id="KW-0472">Membrane</keyword>
<dbReference type="EMBL" id="JAXOVC010000005">
    <property type="protein sequence ID" value="KAK4501744.1"/>
    <property type="molecule type" value="Genomic_DNA"/>
</dbReference>
<evidence type="ECO:0000313" key="7">
    <source>
        <dbReference type="EMBL" id="KAK4501744.1"/>
    </source>
</evidence>
<evidence type="ECO:0000256" key="4">
    <source>
        <dbReference type="ARBA" id="ARBA00023157"/>
    </source>
</evidence>
<evidence type="ECO:0000256" key="5">
    <source>
        <dbReference type="ARBA" id="ARBA00023180"/>
    </source>
</evidence>
<dbReference type="Proteomes" id="UP001305779">
    <property type="component" value="Unassembled WGS sequence"/>
</dbReference>
<dbReference type="InterPro" id="IPR004886">
    <property type="entry name" value="Glucanosyltransferase"/>
</dbReference>
<keyword evidence="8" id="KW-1185">Reference proteome</keyword>
<evidence type="ECO:0000256" key="6">
    <source>
        <dbReference type="RuleBase" id="RU361209"/>
    </source>
</evidence>
<dbReference type="Gene3D" id="3.20.20.80">
    <property type="entry name" value="Glycosidases"/>
    <property type="match status" value="1"/>
</dbReference>
<comment type="similarity">
    <text evidence="2 6">Belongs to the glycosyl hydrolase 72 family.</text>
</comment>
<dbReference type="SUPFAM" id="SSF51445">
    <property type="entry name" value="(Trans)glycosidases"/>
    <property type="match status" value="1"/>
</dbReference>
<evidence type="ECO:0000313" key="8">
    <source>
        <dbReference type="Proteomes" id="UP001305779"/>
    </source>
</evidence>
<dbReference type="InterPro" id="IPR017853">
    <property type="entry name" value="GH"/>
</dbReference>
<evidence type="ECO:0000256" key="1">
    <source>
        <dbReference type="ARBA" id="ARBA00004609"/>
    </source>
</evidence>
<evidence type="ECO:0000256" key="3">
    <source>
        <dbReference type="ARBA" id="ARBA00022729"/>
    </source>
</evidence>
<keyword evidence="6" id="KW-0336">GPI-anchor</keyword>
<keyword evidence="6" id="KW-0808">Transferase</keyword>
<keyword evidence="4" id="KW-1015">Disulfide bond</keyword>
<dbReference type="PANTHER" id="PTHR31468:SF2">
    <property type="entry name" value="1,3-BETA-GLUCANOSYLTRANSFERASE GAS1"/>
    <property type="match status" value="1"/>
</dbReference>
<comment type="function">
    <text evidence="6">Splits internally a 1,3-beta-glucan molecule and transfers the newly generated reducing end (the donor) to the non-reducing end of another 1,3-beta-glucan molecule (the acceptor) forming a 1,3-beta linkage, resulting in the elongation of 1,3-beta-glucan chains in the cell wall.</text>
</comment>
<dbReference type="PANTHER" id="PTHR31468">
    <property type="entry name" value="1,3-BETA-GLUCANOSYLTRANSFERASE GAS1"/>
    <property type="match status" value="1"/>
</dbReference>
<accession>A0ABR0EJM1</accession>
<evidence type="ECO:0000256" key="2">
    <source>
        <dbReference type="ARBA" id="ARBA00007528"/>
    </source>
</evidence>
<dbReference type="Pfam" id="PF03198">
    <property type="entry name" value="Glyco_hydro_72"/>
    <property type="match status" value="1"/>
</dbReference>